<name>A0A1W1WUG6_9BACT</name>
<evidence type="ECO:0000313" key="7">
    <source>
        <dbReference type="Proteomes" id="UP000192602"/>
    </source>
</evidence>
<dbReference type="SUPFAM" id="SSF53448">
    <property type="entry name" value="Nucleotide-diphospho-sugar transferases"/>
    <property type="match status" value="1"/>
</dbReference>
<evidence type="ECO:0000259" key="5">
    <source>
        <dbReference type="Pfam" id="PF00535"/>
    </source>
</evidence>
<protein>
    <submittedName>
        <fullName evidence="6">Glycosyltransferase, GT2 family</fullName>
    </submittedName>
</protein>
<evidence type="ECO:0000256" key="3">
    <source>
        <dbReference type="ARBA" id="ARBA00022679"/>
    </source>
</evidence>
<keyword evidence="2" id="KW-0328">Glycosyltransferase</keyword>
<dbReference type="InterPro" id="IPR029044">
    <property type="entry name" value="Nucleotide-diphossugar_trans"/>
</dbReference>
<dbReference type="AlphaFoldDB" id="A0A1W1WUG6"/>
<keyword evidence="3 6" id="KW-0808">Transferase</keyword>
<evidence type="ECO:0000256" key="4">
    <source>
        <dbReference type="SAM" id="Phobius"/>
    </source>
</evidence>
<dbReference type="EMBL" id="FWWZ01000001">
    <property type="protein sequence ID" value="SMC09968.1"/>
    <property type="molecule type" value="Genomic_DNA"/>
</dbReference>
<accession>A0A1W1WUG6</accession>
<dbReference type="Pfam" id="PF00535">
    <property type="entry name" value="Glycos_transf_2"/>
    <property type="match status" value="1"/>
</dbReference>
<dbReference type="OrthoDB" id="9786172at2"/>
<dbReference type="Proteomes" id="UP000192602">
    <property type="component" value="Unassembled WGS sequence"/>
</dbReference>
<keyword evidence="4" id="KW-0812">Transmembrane</keyword>
<sequence length="270" mass="32081">MKSCVIMSVYKNDKLEYVREALNSLYNQKLKADIFIKIDGEIDKELEEFLVSEKEKGKIKYLDRRKENRGLAYSLNELIEKGLELNYNYFFRMDADDINNLDRFKKQIEFMEKNKNIDVCGTYIKEIGDGLDYEKLVKYPLNHDEMFDFFKKRVPLAHVSVCFRDSYFKKAGLYPENGHISNEDTLMWLKGFQSGCHFANIPYIGVNVRVNKDFFNRRRGIKKVWYDLKNRIEVVRTLEYGLFGYIYSIGMFFINILPPSVKKLAYKTLR</sequence>
<reference evidence="7" key="1">
    <citation type="submission" date="2017-04" db="EMBL/GenBank/DDBJ databases">
        <authorList>
            <person name="Varghese N."/>
            <person name="Submissions S."/>
        </authorList>
    </citation>
    <scope>NUCLEOTIDE SEQUENCE [LARGE SCALE GENOMIC DNA]</scope>
    <source>
        <strain evidence="7">DSM 16512</strain>
    </source>
</reference>
<dbReference type="RefSeq" id="WP_084276312.1">
    <property type="nucleotide sequence ID" value="NZ_AP026671.1"/>
</dbReference>
<evidence type="ECO:0000256" key="1">
    <source>
        <dbReference type="ARBA" id="ARBA00006739"/>
    </source>
</evidence>
<dbReference type="STRING" id="1069081.SAMN05660197_1794"/>
<keyword evidence="4" id="KW-1133">Transmembrane helix</keyword>
<organism evidence="6 7">
    <name type="scientific">Nitratiruptor tergarcus DSM 16512</name>
    <dbReference type="NCBI Taxonomy" id="1069081"/>
    <lineage>
        <taxon>Bacteria</taxon>
        <taxon>Pseudomonadati</taxon>
        <taxon>Campylobacterota</taxon>
        <taxon>Epsilonproteobacteria</taxon>
        <taxon>Nautiliales</taxon>
        <taxon>Nitratiruptoraceae</taxon>
        <taxon>Nitratiruptor</taxon>
    </lineage>
</organism>
<evidence type="ECO:0000256" key="2">
    <source>
        <dbReference type="ARBA" id="ARBA00022676"/>
    </source>
</evidence>
<dbReference type="InterPro" id="IPR050834">
    <property type="entry name" value="Glycosyltransf_2"/>
</dbReference>
<dbReference type="GO" id="GO:0016757">
    <property type="term" value="F:glycosyltransferase activity"/>
    <property type="evidence" value="ECO:0007669"/>
    <property type="project" value="UniProtKB-KW"/>
</dbReference>
<dbReference type="Gene3D" id="3.90.550.10">
    <property type="entry name" value="Spore Coat Polysaccharide Biosynthesis Protein SpsA, Chain A"/>
    <property type="match status" value="1"/>
</dbReference>
<gene>
    <name evidence="6" type="ORF">SAMN05660197_1794</name>
</gene>
<proteinExistence type="inferred from homology"/>
<keyword evidence="7" id="KW-1185">Reference proteome</keyword>
<dbReference type="PANTHER" id="PTHR43685:SF5">
    <property type="entry name" value="GLYCOSYLTRANSFERASE EPSE-RELATED"/>
    <property type="match status" value="1"/>
</dbReference>
<evidence type="ECO:0000313" key="6">
    <source>
        <dbReference type="EMBL" id="SMC09968.1"/>
    </source>
</evidence>
<feature type="domain" description="Glycosyltransferase 2-like" evidence="5">
    <location>
        <begin position="4"/>
        <end position="152"/>
    </location>
</feature>
<dbReference type="PANTHER" id="PTHR43685">
    <property type="entry name" value="GLYCOSYLTRANSFERASE"/>
    <property type="match status" value="1"/>
</dbReference>
<keyword evidence="4" id="KW-0472">Membrane</keyword>
<comment type="similarity">
    <text evidence="1">Belongs to the glycosyltransferase 2 family.</text>
</comment>
<feature type="transmembrane region" description="Helical" evidence="4">
    <location>
        <begin position="240"/>
        <end position="257"/>
    </location>
</feature>
<dbReference type="InterPro" id="IPR001173">
    <property type="entry name" value="Glyco_trans_2-like"/>
</dbReference>